<protein>
    <recommendedName>
        <fullName evidence="7">GDSL esterase/lipase</fullName>
    </recommendedName>
</protein>
<dbReference type="InterPro" id="IPR001087">
    <property type="entry name" value="GDSL"/>
</dbReference>
<dbReference type="OrthoDB" id="661809at2759"/>
<evidence type="ECO:0000256" key="4">
    <source>
        <dbReference type="SAM" id="SignalP"/>
    </source>
</evidence>
<dbReference type="CDD" id="cd01837">
    <property type="entry name" value="SGNH_plant_lipase_like"/>
    <property type="match status" value="1"/>
</dbReference>
<dbReference type="Proteomes" id="UP000823388">
    <property type="component" value="Chromosome 7N"/>
</dbReference>
<keyword evidence="6" id="KW-1185">Reference proteome</keyword>
<evidence type="ECO:0000256" key="2">
    <source>
        <dbReference type="ARBA" id="ARBA00022801"/>
    </source>
</evidence>
<reference evidence="5" key="1">
    <citation type="submission" date="2020-05" db="EMBL/GenBank/DDBJ databases">
        <title>WGS assembly of Panicum virgatum.</title>
        <authorList>
            <person name="Lovell J.T."/>
            <person name="Jenkins J."/>
            <person name="Shu S."/>
            <person name="Juenger T.E."/>
            <person name="Schmutz J."/>
        </authorList>
    </citation>
    <scope>NUCLEOTIDE SEQUENCE</scope>
    <source>
        <strain evidence="5">AP13</strain>
    </source>
</reference>
<dbReference type="InterPro" id="IPR051058">
    <property type="entry name" value="GDSL_Est/Lipase"/>
</dbReference>
<feature type="signal peptide" evidence="4">
    <location>
        <begin position="1"/>
        <end position="25"/>
    </location>
</feature>
<evidence type="ECO:0008006" key="7">
    <source>
        <dbReference type="Google" id="ProtNLM"/>
    </source>
</evidence>
<accession>A0A8T0Q4F2</accession>
<dbReference type="SUPFAM" id="SSF52266">
    <property type="entry name" value="SGNH hydrolase"/>
    <property type="match status" value="1"/>
</dbReference>
<feature type="chain" id="PRO_5035926479" description="GDSL esterase/lipase" evidence="4">
    <location>
        <begin position="26"/>
        <end position="389"/>
    </location>
</feature>
<dbReference type="PANTHER" id="PTHR45648">
    <property type="entry name" value="GDSL LIPASE/ACYLHYDROLASE FAMILY PROTEIN (AFU_ORTHOLOGUE AFUA_4G14700)"/>
    <property type="match status" value="1"/>
</dbReference>
<organism evidence="5 6">
    <name type="scientific">Panicum virgatum</name>
    <name type="common">Blackwell switchgrass</name>
    <dbReference type="NCBI Taxonomy" id="38727"/>
    <lineage>
        <taxon>Eukaryota</taxon>
        <taxon>Viridiplantae</taxon>
        <taxon>Streptophyta</taxon>
        <taxon>Embryophyta</taxon>
        <taxon>Tracheophyta</taxon>
        <taxon>Spermatophyta</taxon>
        <taxon>Magnoliopsida</taxon>
        <taxon>Liliopsida</taxon>
        <taxon>Poales</taxon>
        <taxon>Poaceae</taxon>
        <taxon>PACMAD clade</taxon>
        <taxon>Panicoideae</taxon>
        <taxon>Panicodae</taxon>
        <taxon>Paniceae</taxon>
        <taxon>Panicinae</taxon>
        <taxon>Panicum</taxon>
        <taxon>Panicum sect. Hiantes</taxon>
    </lineage>
</organism>
<name>A0A8T0Q4F2_PANVG</name>
<dbReference type="InterPro" id="IPR035669">
    <property type="entry name" value="SGNH_plant_lipase-like"/>
</dbReference>
<dbReference type="GO" id="GO:0016788">
    <property type="term" value="F:hydrolase activity, acting on ester bonds"/>
    <property type="evidence" value="ECO:0007669"/>
    <property type="project" value="InterPro"/>
</dbReference>
<dbReference type="PANTHER" id="PTHR45648:SF57">
    <property type="entry name" value="GDSL ESTERASE_LIPASE"/>
    <property type="match status" value="1"/>
</dbReference>
<dbReference type="GO" id="GO:0016042">
    <property type="term" value="P:lipid catabolic process"/>
    <property type="evidence" value="ECO:0007669"/>
    <property type="project" value="UniProtKB-KW"/>
</dbReference>
<keyword evidence="2" id="KW-0378">Hydrolase</keyword>
<keyword evidence="3" id="KW-0442">Lipid degradation</keyword>
<dbReference type="Pfam" id="PF00657">
    <property type="entry name" value="Lipase_GDSL"/>
    <property type="match status" value="1"/>
</dbReference>
<keyword evidence="4" id="KW-0732">Signal</keyword>
<comment type="similarity">
    <text evidence="1">Belongs to the 'GDSL' lipolytic enzyme family.</text>
</comment>
<sequence length="389" mass="41632">MASRGGAFAAGALVLLLALAVQGAAERKPLVPAMFVFGDSLVDVGNNNHLPRCNASCRADYPRYGVDLPCHSPTGRFSNGYNLADRLAQLLGFPESPPPLLSLPKERLVPQMSSGGINFASGGAGLLDRTGPRVCGGEVLSMTAQVDKFTRLARLWRRENRSAAGLISRSLFFISVGSNDLFEYIDSPPAPTRNDTQQTNRNDTQFLQDLVASYTCYVKDLYAAGARKFSVVSPSLVGCSPSQRALAHAPGRGPIGVDKFGCLAAANNLSRQLQPMLAAMLQGLGLELRRMNYSLGDAVGMAEFVFKSPSTPAYNFTELGRACCGGGVFGEGGCDDSAPLCRNRSSYVFWDRFHPTEAASAVTANELFLDTGLFVRPINVQQLVVAPRP</sequence>
<keyword evidence="3" id="KW-0443">Lipid metabolism</keyword>
<dbReference type="Gene3D" id="3.40.50.1110">
    <property type="entry name" value="SGNH hydrolase"/>
    <property type="match status" value="1"/>
</dbReference>
<evidence type="ECO:0000313" key="5">
    <source>
        <dbReference type="EMBL" id="KAG2567998.1"/>
    </source>
</evidence>
<comment type="caution">
    <text evidence="5">The sequence shown here is derived from an EMBL/GenBank/DDBJ whole genome shotgun (WGS) entry which is preliminary data.</text>
</comment>
<evidence type="ECO:0000313" key="6">
    <source>
        <dbReference type="Proteomes" id="UP000823388"/>
    </source>
</evidence>
<evidence type="ECO:0000256" key="1">
    <source>
        <dbReference type="ARBA" id="ARBA00008668"/>
    </source>
</evidence>
<proteinExistence type="inferred from homology"/>
<dbReference type="AlphaFoldDB" id="A0A8T0Q4F2"/>
<evidence type="ECO:0000256" key="3">
    <source>
        <dbReference type="ARBA" id="ARBA00022963"/>
    </source>
</evidence>
<gene>
    <name evidence="5" type="ORF">PVAP13_7NG284200</name>
</gene>
<dbReference type="EMBL" id="CM029050">
    <property type="protein sequence ID" value="KAG2567998.1"/>
    <property type="molecule type" value="Genomic_DNA"/>
</dbReference>
<dbReference type="InterPro" id="IPR036514">
    <property type="entry name" value="SGNH_hydro_sf"/>
</dbReference>